<evidence type="ECO:0000256" key="4">
    <source>
        <dbReference type="ARBA" id="ARBA00023002"/>
    </source>
</evidence>
<keyword evidence="5 6" id="KW-0408">Iron</keyword>
<dbReference type="InterPro" id="IPR026992">
    <property type="entry name" value="DIOX_N"/>
</dbReference>
<evidence type="ECO:0000256" key="1">
    <source>
        <dbReference type="ARBA" id="ARBA00001962"/>
    </source>
</evidence>
<dbReference type="Proteomes" id="UP001324115">
    <property type="component" value="Unassembled WGS sequence"/>
</dbReference>
<dbReference type="PANTHER" id="PTHR10209">
    <property type="entry name" value="OXIDOREDUCTASE, 2OG-FE II OXYGENASE FAMILY PROTEIN"/>
    <property type="match status" value="1"/>
</dbReference>
<dbReference type="EMBL" id="JAXUIC010000003">
    <property type="protein sequence ID" value="KAK4596678.1"/>
    <property type="molecule type" value="Genomic_DNA"/>
</dbReference>
<evidence type="ECO:0000256" key="2">
    <source>
        <dbReference type="ARBA" id="ARBA00008056"/>
    </source>
</evidence>
<comment type="caution">
    <text evidence="8">The sequence shown here is derived from an EMBL/GenBank/DDBJ whole genome shotgun (WGS) entry which is preliminary data.</text>
</comment>
<dbReference type="GO" id="GO:0046872">
    <property type="term" value="F:metal ion binding"/>
    <property type="evidence" value="ECO:0007669"/>
    <property type="project" value="UniProtKB-KW"/>
</dbReference>
<feature type="domain" description="Fe2OG dioxygenase" evidence="7">
    <location>
        <begin position="221"/>
        <end position="321"/>
    </location>
</feature>
<dbReference type="PROSITE" id="PS51471">
    <property type="entry name" value="FE2OG_OXY"/>
    <property type="match status" value="1"/>
</dbReference>
<dbReference type="PANTHER" id="PTHR10209:SF776">
    <property type="entry name" value="2OG-FE(II) OXYGENASE FAMILY OXIDOREDUCTASE"/>
    <property type="match status" value="1"/>
</dbReference>
<dbReference type="GO" id="GO:0051213">
    <property type="term" value="F:dioxygenase activity"/>
    <property type="evidence" value="ECO:0007669"/>
    <property type="project" value="UniProtKB-ARBA"/>
</dbReference>
<evidence type="ECO:0000256" key="3">
    <source>
        <dbReference type="ARBA" id="ARBA00022723"/>
    </source>
</evidence>
<dbReference type="Gene3D" id="2.60.120.330">
    <property type="entry name" value="B-lactam Antibiotic, Isopenicillin N Synthase, Chain"/>
    <property type="match status" value="1"/>
</dbReference>
<keyword evidence="3 6" id="KW-0479">Metal-binding</keyword>
<comment type="similarity">
    <text evidence="2 6">Belongs to the iron/ascorbate-dependent oxidoreductase family.</text>
</comment>
<gene>
    <name evidence="8" type="ORF">RGQ29_014631</name>
</gene>
<evidence type="ECO:0000259" key="7">
    <source>
        <dbReference type="PROSITE" id="PS51471"/>
    </source>
</evidence>
<dbReference type="AlphaFoldDB" id="A0AAN7IWE4"/>
<evidence type="ECO:0000313" key="8">
    <source>
        <dbReference type="EMBL" id="KAK4596678.1"/>
    </source>
</evidence>
<organism evidence="8 9">
    <name type="scientific">Quercus rubra</name>
    <name type="common">Northern red oak</name>
    <name type="synonym">Quercus borealis</name>
    <dbReference type="NCBI Taxonomy" id="3512"/>
    <lineage>
        <taxon>Eukaryota</taxon>
        <taxon>Viridiplantae</taxon>
        <taxon>Streptophyta</taxon>
        <taxon>Embryophyta</taxon>
        <taxon>Tracheophyta</taxon>
        <taxon>Spermatophyta</taxon>
        <taxon>Magnoliopsida</taxon>
        <taxon>eudicotyledons</taxon>
        <taxon>Gunneridae</taxon>
        <taxon>Pentapetalae</taxon>
        <taxon>rosids</taxon>
        <taxon>fabids</taxon>
        <taxon>Fagales</taxon>
        <taxon>Fagaceae</taxon>
        <taxon>Quercus</taxon>
    </lineage>
</organism>
<comment type="cofactor">
    <cofactor evidence="1">
        <name>Fe cation</name>
        <dbReference type="ChEBI" id="CHEBI:24875"/>
    </cofactor>
</comment>
<dbReference type="InterPro" id="IPR005123">
    <property type="entry name" value="Oxoglu/Fe-dep_dioxygenase_dom"/>
</dbReference>
<dbReference type="InterPro" id="IPR044861">
    <property type="entry name" value="IPNS-like_FE2OG_OXY"/>
</dbReference>
<dbReference type="FunFam" id="2.60.120.330:FF:000005">
    <property type="entry name" value="1-aminocyclopropane-1-carboxylate oxidase homolog 1"/>
    <property type="match status" value="1"/>
</dbReference>
<keyword evidence="4 6" id="KW-0560">Oxidoreductase</keyword>
<dbReference type="SUPFAM" id="SSF51197">
    <property type="entry name" value="Clavaminate synthase-like"/>
    <property type="match status" value="1"/>
</dbReference>
<evidence type="ECO:0000256" key="6">
    <source>
        <dbReference type="RuleBase" id="RU003682"/>
    </source>
</evidence>
<proteinExistence type="inferred from homology"/>
<protein>
    <recommendedName>
        <fullName evidence="7">Fe2OG dioxygenase domain-containing protein</fullName>
    </recommendedName>
</protein>
<accession>A0AAN7IWE4</accession>
<dbReference type="Pfam" id="PF14226">
    <property type="entry name" value="DIOX_N"/>
    <property type="match status" value="1"/>
</dbReference>
<sequence length="377" mass="42568">MVDTHLNQNSVQDVLDYDRQKELKAFDDTKAGVKGIVDSGMVKIPPIFVIPTDELSCEKSYSGSTHLQVPVIDLKDIHEGGVQRKQVIEEIQHASETWGLFQIVNHGIPEDVLDDMIKGIRRFHEQPTEVKREYYSRDAPKNVNFLSNYHLYNAKFANWRDTLSFSMAPVAPSPEEYPAVCRDIVISYSQQVKRLGLTLLELLSEGLGLRSNHLAEMECAGGHSLVCHYYPACPEPNRTMGTSKHTDPDFFTILLQDQIGDLQVLHQNQWVDIPPVTGALVVNLGDLFQLISNDKFISATHRVLANQVGPRISVACLFSNHMQKQKQLQPVNRLYGPIKELLSDDNPPLYRETSEKEYALCYVSKGLGNSALDHFRL</sequence>
<name>A0AAN7IWE4_QUERU</name>
<evidence type="ECO:0000256" key="5">
    <source>
        <dbReference type="ARBA" id="ARBA00023004"/>
    </source>
</evidence>
<evidence type="ECO:0000313" key="9">
    <source>
        <dbReference type="Proteomes" id="UP001324115"/>
    </source>
</evidence>
<reference evidence="8 9" key="1">
    <citation type="journal article" date="2023" name="G3 (Bethesda)">
        <title>A haplotype-resolved chromosome-scale genome for Quercus rubra L. provides insights into the genetics of adaptive traits for red oak species.</title>
        <authorList>
            <person name="Kapoor B."/>
            <person name="Jenkins J."/>
            <person name="Schmutz J."/>
            <person name="Zhebentyayeva T."/>
            <person name="Kuelheim C."/>
            <person name="Coggeshall M."/>
            <person name="Heim C."/>
            <person name="Lasky J.R."/>
            <person name="Leites L."/>
            <person name="Islam-Faridi N."/>
            <person name="Romero-Severson J."/>
            <person name="DeLeo V.L."/>
            <person name="Lucas S.M."/>
            <person name="Lazic D."/>
            <person name="Gailing O."/>
            <person name="Carlson J."/>
            <person name="Staton M."/>
        </authorList>
    </citation>
    <scope>NUCLEOTIDE SEQUENCE [LARGE SCALE GENOMIC DNA]</scope>
    <source>
        <strain evidence="8">Pseudo-F2</strain>
    </source>
</reference>
<dbReference type="InterPro" id="IPR027443">
    <property type="entry name" value="IPNS-like_sf"/>
</dbReference>
<dbReference type="Pfam" id="PF03171">
    <property type="entry name" value="2OG-FeII_Oxy"/>
    <property type="match status" value="1"/>
</dbReference>
<keyword evidence="9" id="KW-1185">Reference proteome</keyword>